<proteinExistence type="predicted"/>
<comment type="caution">
    <text evidence="2">The sequence shown here is derived from an EMBL/GenBank/DDBJ whole genome shotgun (WGS) entry which is preliminary data.</text>
</comment>
<evidence type="ECO:0000256" key="1">
    <source>
        <dbReference type="SAM" id="SignalP"/>
    </source>
</evidence>
<dbReference type="OrthoDB" id="882534at2"/>
<dbReference type="EMBL" id="QHKM01000001">
    <property type="protein sequence ID" value="RAK69972.1"/>
    <property type="molecule type" value="Genomic_DNA"/>
</dbReference>
<organism evidence="2 3">
    <name type="scientific">Hymenobacter edaphi</name>
    <dbReference type="NCBI Taxonomy" id="2211146"/>
    <lineage>
        <taxon>Bacteria</taxon>
        <taxon>Pseudomonadati</taxon>
        <taxon>Bacteroidota</taxon>
        <taxon>Cytophagia</taxon>
        <taxon>Cytophagales</taxon>
        <taxon>Hymenobacteraceae</taxon>
        <taxon>Hymenobacter</taxon>
    </lineage>
</organism>
<sequence length="121" mass="13625">MNKLFFLPSLGLCLVLAQGATAGQEPTLNDRATTLTQQIAQKVPLNEAQFVKVRRLNLQFLSTTQDLKTRLADNPGALDQQLAELQDRFDWEMAAILWPRQMTAYRQSRTNMTALGSSSER</sequence>
<dbReference type="RefSeq" id="WP_111476708.1">
    <property type="nucleotide sequence ID" value="NZ_QHKM01000001.1"/>
</dbReference>
<reference evidence="3" key="1">
    <citation type="submission" date="2018-05" db="EMBL/GenBank/DDBJ databases">
        <authorList>
            <person name="Nie L."/>
        </authorList>
    </citation>
    <scope>NUCLEOTIDE SEQUENCE [LARGE SCALE GENOMIC DNA]</scope>
    <source>
        <strain evidence="3">NL</strain>
    </source>
</reference>
<feature type="signal peptide" evidence="1">
    <location>
        <begin position="1"/>
        <end position="22"/>
    </location>
</feature>
<evidence type="ECO:0000313" key="2">
    <source>
        <dbReference type="EMBL" id="RAK69972.1"/>
    </source>
</evidence>
<keyword evidence="3" id="KW-1185">Reference proteome</keyword>
<evidence type="ECO:0000313" key="3">
    <source>
        <dbReference type="Proteomes" id="UP000248553"/>
    </source>
</evidence>
<dbReference type="Proteomes" id="UP000248553">
    <property type="component" value="Unassembled WGS sequence"/>
</dbReference>
<name>A0A328BRT3_9BACT</name>
<gene>
    <name evidence="2" type="ORF">DLM85_03720</name>
</gene>
<dbReference type="AlphaFoldDB" id="A0A328BRT3"/>
<feature type="chain" id="PRO_5016313475" evidence="1">
    <location>
        <begin position="23"/>
        <end position="121"/>
    </location>
</feature>
<protein>
    <submittedName>
        <fullName evidence="2">Uncharacterized protein</fullName>
    </submittedName>
</protein>
<accession>A0A328BRT3</accession>
<keyword evidence="1" id="KW-0732">Signal</keyword>